<feature type="compositionally biased region" description="Basic residues" evidence="1">
    <location>
        <begin position="226"/>
        <end position="237"/>
    </location>
</feature>
<keyword evidence="3" id="KW-1185">Reference proteome</keyword>
<comment type="caution">
    <text evidence="2">The sequence shown here is derived from an EMBL/GenBank/DDBJ whole genome shotgun (WGS) entry which is preliminary data.</text>
</comment>
<evidence type="ECO:0000313" key="3">
    <source>
        <dbReference type="Proteomes" id="UP000694044"/>
    </source>
</evidence>
<dbReference type="EMBL" id="JAGDFM010000148">
    <property type="protein sequence ID" value="KAG7384433.1"/>
    <property type="molecule type" value="Genomic_DNA"/>
</dbReference>
<dbReference type="Proteomes" id="UP000694044">
    <property type="component" value="Unassembled WGS sequence"/>
</dbReference>
<sequence>MPQEDPDAIAPYDGSSTESEYYDEEPLESAAANTHNGNSVCNSAPQPTTGVKVEALDDDANAPPAVKSEDATATEESKPNTTTTYNKCKRCRRKLPTVSEKEQTDAQQGEIPTKHCACCCEHYPLRKFSMANRKPSRAVPRCRSCTQAPLEVLLNLRKMPEYAKAAAAEMKKLRAERKETRAKLPPFERKTMKQRYEEQFQTVRGKTARERRLAHRNEGKQERLASIRRKRVENKNK</sequence>
<proteinExistence type="predicted"/>
<reference evidence="2" key="1">
    <citation type="submission" date="2021-02" db="EMBL/GenBank/DDBJ databases">
        <authorList>
            <person name="Palmer J.M."/>
        </authorList>
    </citation>
    <scope>NUCLEOTIDE SEQUENCE</scope>
    <source>
        <strain evidence="2">SCRP734</strain>
    </source>
</reference>
<feature type="region of interest" description="Disordered" evidence="1">
    <location>
        <begin position="1"/>
        <end position="86"/>
    </location>
</feature>
<evidence type="ECO:0000256" key="1">
    <source>
        <dbReference type="SAM" id="MobiDB-lite"/>
    </source>
</evidence>
<dbReference type="OrthoDB" id="106119at2759"/>
<gene>
    <name evidence="2" type="ORF">PHYPSEUDO_002621</name>
</gene>
<evidence type="ECO:0000313" key="2">
    <source>
        <dbReference type="EMBL" id="KAG7384433.1"/>
    </source>
</evidence>
<accession>A0A8T1VWU7</accession>
<feature type="compositionally biased region" description="Basic and acidic residues" evidence="1">
    <location>
        <begin position="174"/>
        <end position="198"/>
    </location>
</feature>
<dbReference type="AlphaFoldDB" id="A0A8T1VWU7"/>
<organism evidence="2 3">
    <name type="scientific">Phytophthora pseudosyringae</name>
    <dbReference type="NCBI Taxonomy" id="221518"/>
    <lineage>
        <taxon>Eukaryota</taxon>
        <taxon>Sar</taxon>
        <taxon>Stramenopiles</taxon>
        <taxon>Oomycota</taxon>
        <taxon>Peronosporomycetes</taxon>
        <taxon>Peronosporales</taxon>
        <taxon>Peronosporaceae</taxon>
        <taxon>Phytophthora</taxon>
    </lineage>
</organism>
<protein>
    <submittedName>
        <fullName evidence="2">Uncharacterized protein</fullName>
    </submittedName>
</protein>
<feature type="compositionally biased region" description="Basic and acidic residues" evidence="1">
    <location>
        <begin position="207"/>
        <end position="225"/>
    </location>
</feature>
<name>A0A8T1VWU7_9STRA</name>
<feature type="compositionally biased region" description="Basic and acidic residues" evidence="1">
    <location>
        <begin position="67"/>
        <end position="78"/>
    </location>
</feature>
<feature type="compositionally biased region" description="Polar residues" evidence="1">
    <location>
        <begin position="31"/>
        <end position="49"/>
    </location>
</feature>
<feature type="region of interest" description="Disordered" evidence="1">
    <location>
        <begin position="174"/>
        <end position="237"/>
    </location>
</feature>